<evidence type="ECO:0000259" key="1">
    <source>
        <dbReference type="PROSITE" id="PS51186"/>
    </source>
</evidence>
<dbReference type="RefSeq" id="WP_150484459.1">
    <property type="nucleotide sequence ID" value="NZ_BMTB01000033.1"/>
</dbReference>
<keyword evidence="2" id="KW-0808">Transferase</keyword>
<dbReference type="PROSITE" id="PS51186">
    <property type="entry name" value="GNAT"/>
    <property type="match status" value="1"/>
</dbReference>
<proteinExistence type="predicted"/>
<accession>A0A5J6IA74</accession>
<dbReference type="GO" id="GO:0016747">
    <property type="term" value="F:acyltransferase activity, transferring groups other than amino-acyl groups"/>
    <property type="evidence" value="ECO:0007669"/>
    <property type="project" value="InterPro"/>
</dbReference>
<dbReference type="SUPFAM" id="SSF55729">
    <property type="entry name" value="Acyl-CoA N-acyltransferases (Nat)"/>
    <property type="match status" value="1"/>
</dbReference>
<dbReference type="AlphaFoldDB" id="A0A5J6IA74"/>
<protein>
    <submittedName>
        <fullName evidence="2">GNAT family N-acetyltransferase</fullName>
    </submittedName>
</protein>
<feature type="domain" description="N-acetyltransferase" evidence="1">
    <location>
        <begin position="1"/>
        <end position="209"/>
    </location>
</feature>
<dbReference type="InterPro" id="IPR000182">
    <property type="entry name" value="GNAT_dom"/>
</dbReference>
<dbReference type="GeneID" id="91421889"/>
<name>A0A5J6IA74_STRC4</name>
<evidence type="ECO:0000313" key="3">
    <source>
        <dbReference type="Proteomes" id="UP000326598"/>
    </source>
</evidence>
<gene>
    <name evidence="2" type="ORF">CP976_38320</name>
</gene>
<dbReference type="InterPro" id="IPR016181">
    <property type="entry name" value="Acyl_CoA_acyltransferase"/>
</dbReference>
<reference evidence="2 3" key="1">
    <citation type="submission" date="2017-09" db="EMBL/GenBank/DDBJ databases">
        <authorList>
            <person name="Lee N."/>
            <person name="Cho B.-K."/>
        </authorList>
    </citation>
    <scope>NUCLEOTIDE SEQUENCE [LARGE SCALE GENOMIC DNA]</scope>
    <source>
        <strain evidence="2 3">ATCC 13740</strain>
    </source>
</reference>
<dbReference type="Gene3D" id="3.40.630.30">
    <property type="match status" value="1"/>
</dbReference>
<dbReference type="Proteomes" id="UP000326598">
    <property type="component" value="Chromosome"/>
</dbReference>
<organism evidence="2 3">
    <name type="scientific">Streptomyces coeruleorubidus</name>
    <dbReference type="NCBI Taxonomy" id="116188"/>
    <lineage>
        <taxon>Bacteria</taxon>
        <taxon>Bacillati</taxon>
        <taxon>Actinomycetota</taxon>
        <taxon>Actinomycetes</taxon>
        <taxon>Kitasatosporales</taxon>
        <taxon>Streptomycetaceae</taxon>
        <taxon>Streptomyces</taxon>
    </lineage>
</organism>
<evidence type="ECO:0000313" key="2">
    <source>
        <dbReference type="EMBL" id="QEV29396.1"/>
    </source>
</evidence>
<dbReference type="Pfam" id="PF00583">
    <property type="entry name" value="Acetyltransf_1"/>
    <property type="match status" value="1"/>
</dbReference>
<dbReference type="KEGG" id="scoe:CP976_38320"/>
<dbReference type="EMBL" id="CP023694">
    <property type="protein sequence ID" value="QEV29396.1"/>
    <property type="molecule type" value="Genomic_DNA"/>
</dbReference>
<sequence>MGPEDLPFVVDEHRDHFPDGFFARLGPGYLTAYTRTYLTSPHARAYIAEADGAPVGFLVGVIDPVAHRRHVVRAHGRGLALRACMSLSVRPGLSLHFIRTRLGRYARKLLPGRRETAPQAAESRPRAGVTAVLAHVVVIGRVRSYGLGSALVRRFTEDAASAGCARVSLVTAAGPDGAGRYYERLGWWCAGQTRTPEGRTLLTYEYDLPHRLPRGTAQ</sequence>